<dbReference type="PANTHER" id="PTHR33055:SF16">
    <property type="entry name" value="TRANSPOSASE FOR INSERTION SEQUENCE ELEMENT IS1547"/>
    <property type="match status" value="1"/>
</dbReference>
<dbReference type="InterPro" id="IPR002525">
    <property type="entry name" value="Transp_IS110-like_N"/>
</dbReference>
<evidence type="ECO:0000259" key="3">
    <source>
        <dbReference type="Pfam" id="PF02371"/>
    </source>
</evidence>
<evidence type="ECO:0000256" key="1">
    <source>
        <dbReference type="SAM" id="MobiDB-lite"/>
    </source>
</evidence>
<sequence>MTVGIDPHKRVHVAVAVDADGRRQTADGRRQTKPLTVKNDANLIGVLLKWIHTIADGIPVTWAIQDGRGFACRLADGLLLTGHEVVWVPTRLMSAHRKLHAATGSKSDPVDAAAVAHAAIATPGLDRHRIDDRIDDRVRELRVLVASRADLGRRRTMVINQIKAYTHLWLDHTPGDLTRRPGMTSLTALVDTTDMSAHVRRMLTEMITEIGELNKHVRGLEATIHELVTPLAPALLKITGISHVSAAVLLAEIGDITRFTSSAKLARYTGAAPIPVYSSDKEHYRLHRGGNRRLNSVLSTTSIVQQRSHPGAQALLARHEPIKGARGVRRILKRHLIDVIHRAMAKDRASWQHHVTHTPARCLTQKRQRPTASVLSQGHRLVPLEQRRAPGRRSGLQQPAPENPRVANPGRSVHPAATIAPTNQRCNDRLNPSSTAAGPSPTLAAKPASPSP</sequence>
<organism evidence="4 5">
    <name type="scientific">Streptomyces similanensis</name>
    <dbReference type="NCBI Taxonomy" id="1274988"/>
    <lineage>
        <taxon>Bacteria</taxon>
        <taxon>Bacillati</taxon>
        <taxon>Actinomycetota</taxon>
        <taxon>Actinomycetes</taxon>
        <taxon>Kitasatosporales</taxon>
        <taxon>Streptomycetaceae</taxon>
        <taxon>Streptomyces</taxon>
    </lineage>
</organism>
<protein>
    <submittedName>
        <fullName evidence="4">IS110 family transposase</fullName>
    </submittedName>
</protein>
<evidence type="ECO:0000313" key="4">
    <source>
        <dbReference type="EMBL" id="GAA5064971.1"/>
    </source>
</evidence>
<evidence type="ECO:0000313" key="5">
    <source>
        <dbReference type="Proteomes" id="UP001500124"/>
    </source>
</evidence>
<dbReference type="InterPro" id="IPR047650">
    <property type="entry name" value="Transpos_IS110"/>
</dbReference>
<dbReference type="EMBL" id="BAABKC010000067">
    <property type="protein sequence ID" value="GAA5064971.1"/>
    <property type="molecule type" value="Genomic_DNA"/>
</dbReference>
<name>A0ABP9KSK9_9ACTN</name>
<reference evidence="5" key="1">
    <citation type="journal article" date="2019" name="Int. J. Syst. Evol. Microbiol.">
        <title>The Global Catalogue of Microorganisms (GCM) 10K type strain sequencing project: providing services to taxonomists for standard genome sequencing and annotation.</title>
        <authorList>
            <consortium name="The Broad Institute Genomics Platform"/>
            <consortium name="The Broad Institute Genome Sequencing Center for Infectious Disease"/>
            <person name="Wu L."/>
            <person name="Ma J."/>
        </authorList>
    </citation>
    <scope>NUCLEOTIDE SEQUENCE [LARGE SCALE GENOMIC DNA]</scope>
    <source>
        <strain evidence="5">JCM 18410</strain>
    </source>
</reference>
<feature type="region of interest" description="Disordered" evidence="1">
    <location>
        <begin position="364"/>
        <end position="452"/>
    </location>
</feature>
<proteinExistence type="predicted"/>
<gene>
    <name evidence="4" type="ORF">GCM10023336_45500</name>
</gene>
<keyword evidence="5" id="KW-1185">Reference proteome</keyword>
<feature type="compositionally biased region" description="Polar residues" evidence="1">
    <location>
        <begin position="420"/>
        <end position="437"/>
    </location>
</feature>
<feature type="domain" description="Transposase IS110-like N-terminal" evidence="2">
    <location>
        <begin position="3"/>
        <end position="164"/>
    </location>
</feature>
<dbReference type="InterPro" id="IPR003346">
    <property type="entry name" value="Transposase_20"/>
</dbReference>
<feature type="domain" description="Transposase IS116/IS110/IS902 C-terminal" evidence="3">
    <location>
        <begin position="234"/>
        <end position="314"/>
    </location>
</feature>
<comment type="caution">
    <text evidence="4">The sequence shown here is derived from an EMBL/GenBank/DDBJ whole genome shotgun (WGS) entry which is preliminary data.</text>
</comment>
<dbReference type="Pfam" id="PF01548">
    <property type="entry name" value="DEDD_Tnp_IS110"/>
    <property type="match status" value="1"/>
</dbReference>
<dbReference type="PANTHER" id="PTHR33055">
    <property type="entry name" value="TRANSPOSASE FOR INSERTION SEQUENCE ELEMENT IS1111A"/>
    <property type="match status" value="1"/>
</dbReference>
<accession>A0ABP9KSK9</accession>
<dbReference type="Proteomes" id="UP001500124">
    <property type="component" value="Unassembled WGS sequence"/>
</dbReference>
<evidence type="ECO:0000259" key="2">
    <source>
        <dbReference type="Pfam" id="PF01548"/>
    </source>
</evidence>
<dbReference type="Pfam" id="PF02371">
    <property type="entry name" value="Transposase_20"/>
    <property type="match status" value="1"/>
</dbReference>